<dbReference type="EMBL" id="KN819564">
    <property type="protein sequence ID" value="KIJ08735.1"/>
    <property type="molecule type" value="Genomic_DNA"/>
</dbReference>
<accession>A0A0C9SZL1</accession>
<evidence type="ECO:0000256" key="1">
    <source>
        <dbReference type="SAM" id="Phobius"/>
    </source>
</evidence>
<reference evidence="2 3" key="1">
    <citation type="submission" date="2014-06" db="EMBL/GenBank/DDBJ databases">
        <authorList>
            <consortium name="DOE Joint Genome Institute"/>
            <person name="Kuo A."/>
            <person name="Kohler A."/>
            <person name="Nagy L.G."/>
            <person name="Floudas D."/>
            <person name="Copeland A."/>
            <person name="Barry K.W."/>
            <person name="Cichocki N."/>
            <person name="Veneault-Fourrey C."/>
            <person name="LaButti K."/>
            <person name="Lindquist E.A."/>
            <person name="Lipzen A."/>
            <person name="Lundell T."/>
            <person name="Morin E."/>
            <person name="Murat C."/>
            <person name="Sun H."/>
            <person name="Tunlid A."/>
            <person name="Henrissat B."/>
            <person name="Grigoriev I.V."/>
            <person name="Hibbett D.S."/>
            <person name="Martin F."/>
            <person name="Nordberg H.P."/>
            <person name="Cantor M.N."/>
            <person name="Hua S.X."/>
        </authorList>
    </citation>
    <scope>NUCLEOTIDE SEQUENCE [LARGE SCALE GENOMIC DNA]</scope>
    <source>
        <strain evidence="2 3">ATCC 200175</strain>
    </source>
</reference>
<dbReference type="Proteomes" id="UP000053647">
    <property type="component" value="Unassembled WGS sequence"/>
</dbReference>
<feature type="transmembrane region" description="Helical" evidence="1">
    <location>
        <begin position="43"/>
        <end position="62"/>
    </location>
</feature>
<gene>
    <name evidence="2" type="ORF">PAXINDRAFT_158065</name>
</gene>
<feature type="transmembrane region" description="Helical" evidence="1">
    <location>
        <begin position="92"/>
        <end position="114"/>
    </location>
</feature>
<proteinExistence type="predicted"/>
<dbReference type="HOGENOM" id="CLU_1482448_0_0_1"/>
<keyword evidence="1" id="KW-0472">Membrane</keyword>
<sequence>MPAAQRVPRDSPVLSFLSECDAKVEVYVTHIDSANVATRRAHFLKLLGMNLIWSFLLIRRAYGGLSHYGVWSALGKLVPEWGAAAPNLDKALFGNIVMDLFVFLILVPIVRGFLGVAMMRFRHGFPQQEIIFRKPSQSTIANIVSEAPEKRDTYTKELLRRAVDPRGDETGCLRYAMGGVDV</sequence>
<keyword evidence="1" id="KW-0812">Transmembrane</keyword>
<dbReference type="AlphaFoldDB" id="A0A0C9SZL1"/>
<keyword evidence="3" id="KW-1185">Reference proteome</keyword>
<organism evidence="2 3">
    <name type="scientific">Paxillus involutus ATCC 200175</name>
    <dbReference type="NCBI Taxonomy" id="664439"/>
    <lineage>
        <taxon>Eukaryota</taxon>
        <taxon>Fungi</taxon>
        <taxon>Dikarya</taxon>
        <taxon>Basidiomycota</taxon>
        <taxon>Agaricomycotina</taxon>
        <taxon>Agaricomycetes</taxon>
        <taxon>Agaricomycetidae</taxon>
        <taxon>Boletales</taxon>
        <taxon>Paxilineae</taxon>
        <taxon>Paxillaceae</taxon>
        <taxon>Paxillus</taxon>
    </lineage>
</organism>
<reference evidence="3" key="2">
    <citation type="submission" date="2015-01" db="EMBL/GenBank/DDBJ databases">
        <title>Evolutionary Origins and Diversification of the Mycorrhizal Mutualists.</title>
        <authorList>
            <consortium name="DOE Joint Genome Institute"/>
            <consortium name="Mycorrhizal Genomics Consortium"/>
            <person name="Kohler A."/>
            <person name="Kuo A."/>
            <person name="Nagy L.G."/>
            <person name="Floudas D."/>
            <person name="Copeland A."/>
            <person name="Barry K.W."/>
            <person name="Cichocki N."/>
            <person name="Veneault-Fourrey C."/>
            <person name="LaButti K."/>
            <person name="Lindquist E.A."/>
            <person name="Lipzen A."/>
            <person name="Lundell T."/>
            <person name="Morin E."/>
            <person name="Murat C."/>
            <person name="Riley R."/>
            <person name="Ohm R."/>
            <person name="Sun H."/>
            <person name="Tunlid A."/>
            <person name="Henrissat B."/>
            <person name="Grigoriev I.V."/>
            <person name="Hibbett D.S."/>
            <person name="Martin F."/>
        </authorList>
    </citation>
    <scope>NUCLEOTIDE SEQUENCE [LARGE SCALE GENOMIC DNA]</scope>
    <source>
        <strain evidence="3">ATCC 200175</strain>
    </source>
</reference>
<protein>
    <submittedName>
        <fullName evidence="2">Uncharacterized protein</fullName>
    </submittedName>
</protein>
<keyword evidence="1" id="KW-1133">Transmembrane helix</keyword>
<dbReference type="OrthoDB" id="5421757at2759"/>
<evidence type="ECO:0000313" key="3">
    <source>
        <dbReference type="Proteomes" id="UP000053647"/>
    </source>
</evidence>
<name>A0A0C9SZL1_PAXIN</name>
<evidence type="ECO:0000313" key="2">
    <source>
        <dbReference type="EMBL" id="KIJ08735.1"/>
    </source>
</evidence>